<dbReference type="AlphaFoldDB" id="A0A3B6VUI9"/>
<feature type="transmembrane region" description="Helical" evidence="1">
    <location>
        <begin position="256"/>
        <end position="274"/>
    </location>
</feature>
<dbReference type="KEGG" id="bpip:BPP43_08135"/>
<sequence length="332" mass="38856">MSSKERFILKEIKKWYKDSLISEEQLKTLSSKYSNNIYLNWQPIIKSIMITGIVLVMIGFIAFISFYIFSLYFIAFLFTLLFVSGFIINEVMIRKEINLPKTSAVIIALSSIFLACDIFTIYYIIFGNKHNYTILFLITIIIFFIIAYIKKNYIVLSIALVSAITWYGFEGFDFPYIDSYIFNINNYIRVILMSTAIFLLGITDVNIKIFGNKYYLFSKIFYSVGILYLNIVLAIMSIFGTYDTVILFKDNKTETITYSIIFLITNIIMLSLGIKIKKMSIIKYSIFFILANMYIRYFEYFYLSMNSWIFFIILGVITILIGIVIERIIQNS</sequence>
<reference evidence="2 3" key="1">
    <citation type="journal article" date="2013" name="Genome Announc.">
        <title>Complete Genome Sequence of the Porcine Strain Brachyspira pilosicoli P43/6/78(T.).</title>
        <authorList>
            <person name="Lin C."/>
            <person name="den Bakker H.C."/>
            <person name="Suzuki H."/>
            <person name="Lefebure T."/>
            <person name="Ponnala L."/>
            <person name="Sun Q."/>
            <person name="Stanhope M.J."/>
            <person name="Wiedmann M."/>
            <person name="Duhamel G.E."/>
        </authorList>
    </citation>
    <scope>NUCLEOTIDE SEQUENCE [LARGE SCALE GENOMIC DNA]</scope>
    <source>
        <strain evidence="2 3">P43/6/78</strain>
    </source>
</reference>
<accession>A0A3B6VUI9</accession>
<keyword evidence="1" id="KW-0812">Transmembrane</keyword>
<name>A0A3B6VUI9_BRAPL</name>
<evidence type="ECO:0000313" key="2">
    <source>
        <dbReference type="EMBL" id="AGA66825.1"/>
    </source>
</evidence>
<keyword evidence="1" id="KW-1133">Transmembrane helix</keyword>
<feature type="transmembrane region" description="Helical" evidence="1">
    <location>
        <begin position="131"/>
        <end position="148"/>
    </location>
</feature>
<dbReference type="RefSeq" id="WP_015274616.1">
    <property type="nucleotide sequence ID" value="NC_019908.1"/>
</dbReference>
<dbReference type="Proteomes" id="UP000010793">
    <property type="component" value="Chromosome"/>
</dbReference>
<dbReference type="EMBL" id="CP002873">
    <property type="protein sequence ID" value="AGA66825.1"/>
    <property type="molecule type" value="Genomic_DNA"/>
</dbReference>
<gene>
    <name evidence="2" type="ORF">BPP43_08135</name>
</gene>
<feature type="transmembrane region" description="Helical" evidence="1">
    <location>
        <begin position="214"/>
        <end position="236"/>
    </location>
</feature>
<feature type="transmembrane region" description="Helical" evidence="1">
    <location>
        <begin position="308"/>
        <end position="329"/>
    </location>
</feature>
<keyword evidence="3" id="KW-1185">Reference proteome</keyword>
<organism evidence="2 3">
    <name type="scientific">Brachyspira pilosicoli P43/6/78</name>
    <dbReference type="NCBI Taxonomy" id="1042417"/>
    <lineage>
        <taxon>Bacteria</taxon>
        <taxon>Pseudomonadati</taxon>
        <taxon>Spirochaetota</taxon>
        <taxon>Spirochaetia</taxon>
        <taxon>Brachyspirales</taxon>
        <taxon>Brachyspiraceae</taxon>
        <taxon>Brachyspira</taxon>
    </lineage>
</organism>
<feature type="transmembrane region" description="Helical" evidence="1">
    <location>
        <begin position="74"/>
        <end position="92"/>
    </location>
</feature>
<proteinExistence type="predicted"/>
<feature type="transmembrane region" description="Helical" evidence="1">
    <location>
        <begin position="153"/>
        <end position="169"/>
    </location>
</feature>
<evidence type="ECO:0000313" key="3">
    <source>
        <dbReference type="Proteomes" id="UP000010793"/>
    </source>
</evidence>
<feature type="transmembrane region" description="Helical" evidence="1">
    <location>
        <begin position="281"/>
        <end position="302"/>
    </location>
</feature>
<evidence type="ECO:0008006" key="4">
    <source>
        <dbReference type="Google" id="ProtNLM"/>
    </source>
</evidence>
<evidence type="ECO:0000256" key="1">
    <source>
        <dbReference type="SAM" id="Phobius"/>
    </source>
</evidence>
<protein>
    <recommendedName>
        <fullName evidence="4">DUF2157 domain-containing protein</fullName>
    </recommendedName>
</protein>
<feature type="transmembrane region" description="Helical" evidence="1">
    <location>
        <begin position="181"/>
        <end position="202"/>
    </location>
</feature>
<feature type="transmembrane region" description="Helical" evidence="1">
    <location>
        <begin position="104"/>
        <end position="125"/>
    </location>
</feature>
<keyword evidence="1" id="KW-0472">Membrane</keyword>
<feature type="transmembrane region" description="Helical" evidence="1">
    <location>
        <begin position="48"/>
        <end position="68"/>
    </location>
</feature>